<evidence type="ECO:0000313" key="2">
    <source>
        <dbReference type="Proteomes" id="UP001168380"/>
    </source>
</evidence>
<comment type="caution">
    <text evidence="1">The sequence shown here is derived from an EMBL/GenBank/DDBJ whole genome shotgun (WGS) entry which is preliminary data.</text>
</comment>
<dbReference type="RefSeq" id="WP_302711204.1">
    <property type="nucleotide sequence ID" value="NZ_JAULRT010000032.1"/>
</dbReference>
<evidence type="ECO:0008006" key="3">
    <source>
        <dbReference type="Google" id="ProtNLM"/>
    </source>
</evidence>
<keyword evidence="2" id="KW-1185">Reference proteome</keyword>
<dbReference type="EMBL" id="JAULRT010000032">
    <property type="protein sequence ID" value="MDO3381080.1"/>
    <property type="molecule type" value="Genomic_DNA"/>
</dbReference>
<gene>
    <name evidence="1" type="ORF">QWI16_02775</name>
</gene>
<organism evidence="1 2">
    <name type="scientific">Gilvimarinus algae</name>
    <dbReference type="NCBI Taxonomy" id="3058037"/>
    <lineage>
        <taxon>Bacteria</taxon>
        <taxon>Pseudomonadati</taxon>
        <taxon>Pseudomonadota</taxon>
        <taxon>Gammaproteobacteria</taxon>
        <taxon>Cellvibrionales</taxon>
        <taxon>Cellvibrionaceae</taxon>
        <taxon>Gilvimarinus</taxon>
    </lineage>
</organism>
<dbReference type="PROSITE" id="PS51257">
    <property type="entry name" value="PROKAR_LIPOPROTEIN"/>
    <property type="match status" value="1"/>
</dbReference>
<name>A0ABT8TAC8_9GAMM</name>
<evidence type="ECO:0000313" key="1">
    <source>
        <dbReference type="EMBL" id="MDO3381080.1"/>
    </source>
</evidence>
<reference evidence="1" key="1">
    <citation type="submission" date="2023-07" db="EMBL/GenBank/DDBJ databases">
        <title>Gilvimarinus algae sp. nov., isolated from the surface of Kelp.</title>
        <authorList>
            <person name="Sun Y.Y."/>
            <person name="Gong Y."/>
            <person name="Du Z.J."/>
        </authorList>
    </citation>
    <scope>NUCLEOTIDE SEQUENCE</scope>
    <source>
        <strain evidence="1">SDUM040014</strain>
    </source>
</reference>
<sequence length="445" mass="47988">MTLSRILIISTLATLIGACTQDDKPAPSTIETTTALNTPANSSTAKTAVSSASSDKACQAELSWITDPNPPTEIPGGGTNFCQFYQFSWQWFFYLMSPSQSDPSLRNFQMVADYPVLEIDGNSCSNPSSEPVFFVRTVKDQAADTSFTLPERIGQAGGGATIYDQNSNVVFYSISFSRSLCDATATGDLPADTTELKLAWRVIDDSLKNEYFWIEADVIPEQGAPIGETLGLIGVHLVRGTPEHRELVWASFEHKNNAPNCQSPAQAPAEGWSFLSASCQSCLESPTSACLESCSYNQATKASSLTGTASEICRVFPEGTAPGDHKGEENIVDVQSLNNQIQSLLNKSSVPSTMSVWRHYFNIGALWVSDPSKPSTTDNQRGSMQLANPVMETTFQGSLSVNNGQIDTSTSGVLNCFVCHGYTPGKTATTGLSHIFDDIQEQQGK</sequence>
<proteinExistence type="predicted"/>
<protein>
    <recommendedName>
        <fullName evidence="3">Lipoprotein</fullName>
    </recommendedName>
</protein>
<dbReference type="Proteomes" id="UP001168380">
    <property type="component" value="Unassembled WGS sequence"/>
</dbReference>
<accession>A0ABT8TAC8</accession>